<name>A0A4Y7PPI7_9AGAM</name>
<dbReference type="STRING" id="50990.A0A4Y7PPI7"/>
<evidence type="ECO:0000313" key="2">
    <source>
        <dbReference type="Proteomes" id="UP000294933"/>
    </source>
</evidence>
<dbReference type="EMBL" id="ML170222">
    <property type="protein sequence ID" value="TDL17363.1"/>
    <property type="molecule type" value="Genomic_DNA"/>
</dbReference>
<keyword evidence="2" id="KW-1185">Reference proteome</keyword>
<reference evidence="1 2" key="1">
    <citation type="submission" date="2018-06" db="EMBL/GenBank/DDBJ databases">
        <title>A transcriptomic atlas of mushroom development highlights an independent origin of complex multicellularity.</title>
        <authorList>
            <consortium name="DOE Joint Genome Institute"/>
            <person name="Krizsan K."/>
            <person name="Almasi E."/>
            <person name="Merenyi Z."/>
            <person name="Sahu N."/>
            <person name="Viragh M."/>
            <person name="Koszo T."/>
            <person name="Mondo S."/>
            <person name="Kiss B."/>
            <person name="Balint B."/>
            <person name="Kues U."/>
            <person name="Barry K."/>
            <person name="Hegedus J.C."/>
            <person name="Henrissat B."/>
            <person name="Johnson J."/>
            <person name="Lipzen A."/>
            <person name="Ohm R."/>
            <person name="Nagy I."/>
            <person name="Pangilinan J."/>
            <person name="Yan J."/>
            <person name="Xiong Y."/>
            <person name="Grigoriev I.V."/>
            <person name="Hibbett D.S."/>
            <person name="Nagy L.G."/>
        </authorList>
    </citation>
    <scope>NUCLEOTIDE SEQUENCE [LARGE SCALE GENOMIC DNA]</scope>
    <source>
        <strain evidence="1 2">SZMC22713</strain>
    </source>
</reference>
<dbReference type="VEuPathDB" id="FungiDB:BD410DRAFT_730045"/>
<dbReference type="OrthoDB" id="3365698at2759"/>
<proteinExistence type="predicted"/>
<organism evidence="1 2">
    <name type="scientific">Rickenella mellea</name>
    <dbReference type="NCBI Taxonomy" id="50990"/>
    <lineage>
        <taxon>Eukaryota</taxon>
        <taxon>Fungi</taxon>
        <taxon>Dikarya</taxon>
        <taxon>Basidiomycota</taxon>
        <taxon>Agaricomycotina</taxon>
        <taxon>Agaricomycetes</taxon>
        <taxon>Hymenochaetales</taxon>
        <taxon>Rickenellaceae</taxon>
        <taxon>Rickenella</taxon>
    </lineage>
</organism>
<evidence type="ECO:0008006" key="3">
    <source>
        <dbReference type="Google" id="ProtNLM"/>
    </source>
</evidence>
<accession>A0A4Y7PPI7</accession>
<sequence length="219" mass="24985">MGRISFDDVLGTNYVPSHIERCSLKASIESIVQGLSALKHVLSPLLAKRKTLTKSIRAHTALLTPIRRVPPEPIREDFPRPRVKEVPLKLGRICRVWPDITLSTASLWCAIRIPTAWNIEGLREWISRSGSCTLSFTIQIFHENSDHLSLLASYQSRWKEVVFLFRDSQLQFAQEFLGSLAHNYENIHTLKFAYETCGRAQNNIHMVVNSAPNLRNLLL</sequence>
<evidence type="ECO:0000313" key="1">
    <source>
        <dbReference type="EMBL" id="TDL17363.1"/>
    </source>
</evidence>
<dbReference type="AlphaFoldDB" id="A0A4Y7PPI7"/>
<protein>
    <recommendedName>
        <fullName evidence="3">F-box domain-containing protein</fullName>
    </recommendedName>
</protein>
<dbReference type="Proteomes" id="UP000294933">
    <property type="component" value="Unassembled WGS sequence"/>
</dbReference>
<gene>
    <name evidence="1" type="ORF">BD410DRAFT_730045</name>
</gene>